<gene>
    <name evidence="2" type="ORF">SERLADRAFT_471898</name>
</gene>
<dbReference type="RefSeq" id="XP_007320379.1">
    <property type="nucleotide sequence ID" value="XM_007320317.1"/>
</dbReference>
<dbReference type="Gene3D" id="3.50.50.60">
    <property type="entry name" value="FAD/NAD(P)-binding domain"/>
    <property type="match status" value="1"/>
</dbReference>
<dbReference type="PANTHER" id="PTHR43735">
    <property type="entry name" value="APOPTOSIS-INDUCING FACTOR 1"/>
    <property type="match status" value="1"/>
</dbReference>
<dbReference type="GeneID" id="18820040"/>
<dbReference type="OrthoDB" id="202203at2759"/>
<dbReference type="KEGG" id="sla:SERLADRAFT_471898"/>
<dbReference type="GO" id="GO:0004174">
    <property type="term" value="F:electron-transferring-flavoprotein dehydrogenase activity"/>
    <property type="evidence" value="ECO:0007669"/>
    <property type="project" value="TreeGrafter"/>
</dbReference>
<reference evidence="2" key="1">
    <citation type="submission" date="2011-04" db="EMBL/GenBank/DDBJ databases">
        <title>Evolution of plant cell wall degrading machinery underlies the functional diversity of forest fungi.</title>
        <authorList>
            <consortium name="US DOE Joint Genome Institute (JGI-PGF)"/>
            <person name="Eastwood D.C."/>
            <person name="Floudas D."/>
            <person name="Binder M."/>
            <person name="Majcherczyk A."/>
            <person name="Schneider P."/>
            <person name="Aerts A."/>
            <person name="Asiegbu F.O."/>
            <person name="Baker S.E."/>
            <person name="Barry K."/>
            <person name="Bendiksby M."/>
            <person name="Blumentritt M."/>
            <person name="Coutinho P.M."/>
            <person name="Cullen D."/>
            <person name="Cullen D."/>
            <person name="Gathman A."/>
            <person name="Goodell B."/>
            <person name="Henrissat B."/>
            <person name="Ihrmark K."/>
            <person name="Kauserud H."/>
            <person name="Kohler A."/>
            <person name="LaButti K."/>
            <person name="Lapidus A."/>
            <person name="Lavin J.L."/>
            <person name="Lee Y.-H."/>
            <person name="Lindquist E."/>
            <person name="Lilly W."/>
            <person name="Lucas S."/>
            <person name="Morin E."/>
            <person name="Murat C."/>
            <person name="Oguiza J.A."/>
            <person name="Park J."/>
            <person name="Pisabarro A.G."/>
            <person name="Riley R."/>
            <person name="Rosling A."/>
            <person name="Salamov A."/>
            <person name="Schmidt O."/>
            <person name="Schmutz J."/>
            <person name="Skrede I."/>
            <person name="Stenlid J."/>
            <person name="Wiebenga A."/>
            <person name="Xie X."/>
            <person name="Kues U."/>
            <person name="Hibbett D.S."/>
            <person name="Hoffmeister D."/>
            <person name="Hogberg N."/>
            <person name="Martin F."/>
            <person name="Grigoriev I.V."/>
            <person name="Watkinson S.C."/>
        </authorList>
    </citation>
    <scope>NUCLEOTIDE SEQUENCE</scope>
    <source>
        <strain evidence="2">S7.9</strain>
    </source>
</reference>
<dbReference type="SUPFAM" id="SSF51905">
    <property type="entry name" value="FAD/NAD(P)-binding domain"/>
    <property type="match status" value="1"/>
</dbReference>
<organism>
    <name type="scientific">Serpula lacrymans var. lacrymans (strain S7.9)</name>
    <name type="common">Dry rot fungus</name>
    <dbReference type="NCBI Taxonomy" id="578457"/>
    <lineage>
        <taxon>Eukaryota</taxon>
        <taxon>Fungi</taxon>
        <taxon>Dikarya</taxon>
        <taxon>Basidiomycota</taxon>
        <taxon>Agaricomycotina</taxon>
        <taxon>Agaricomycetes</taxon>
        <taxon>Agaricomycetidae</taxon>
        <taxon>Boletales</taxon>
        <taxon>Coniophorineae</taxon>
        <taxon>Serpulaceae</taxon>
        <taxon>Serpula</taxon>
    </lineage>
</organism>
<proteinExistence type="predicted"/>
<dbReference type="HOGENOM" id="CLU_019845_0_1_1"/>
<evidence type="ECO:0000259" key="1">
    <source>
        <dbReference type="Pfam" id="PF07992"/>
    </source>
</evidence>
<dbReference type="EMBL" id="GL945436">
    <property type="protein sequence ID" value="EGO23139.1"/>
    <property type="molecule type" value="Genomic_DNA"/>
</dbReference>
<dbReference type="PRINTS" id="PR00411">
    <property type="entry name" value="PNDRDTASEI"/>
</dbReference>
<dbReference type="Pfam" id="PF07992">
    <property type="entry name" value="Pyr_redox_2"/>
    <property type="match status" value="1"/>
</dbReference>
<dbReference type="GO" id="GO:0005737">
    <property type="term" value="C:cytoplasm"/>
    <property type="evidence" value="ECO:0007669"/>
    <property type="project" value="TreeGrafter"/>
</dbReference>
<dbReference type="AlphaFoldDB" id="F8P1W1"/>
<accession>F8P1W1</accession>
<dbReference type="Proteomes" id="UP000008064">
    <property type="component" value="Unassembled WGS sequence"/>
</dbReference>
<dbReference type="GO" id="GO:0050660">
    <property type="term" value="F:flavin adenine dinucleotide binding"/>
    <property type="evidence" value="ECO:0007669"/>
    <property type="project" value="TreeGrafter"/>
</dbReference>
<name>F8P1W1_SERL9</name>
<evidence type="ECO:0000313" key="2">
    <source>
        <dbReference type="EMBL" id="EGO23139.1"/>
    </source>
</evidence>
<feature type="domain" description="FAD/NAD(P)-binding" evidence="1">
    <location>
        <begin position="16"/>
        <end position="360"/>
    </location>
</feature>
<protein>
    <recommendedName>
        <fullName evidence="1">FAD/NAD(P)-binding domain-containing protein</fullName>
    </recommendedName>
</protein>
<dbReference type="PRINTS" id="PR00368">
    <property type="entry name" value="FADPNR"/>
</dbReference>
<dbReference type="InterPro" id="IPR023753">
    <property type="entry name" value="FAD/NAD-binding_dom"/>
</dbReference>
<dbReference type="InterPro" id="IPR036188">
    <property type="entry name" value="FAD/NAD-bd_sf"/>
</dbReference>
<dbReference type="PANTHER" id="PTHR43735:SF2">
    <property type="entry name" value="FE-REGULATED PROTEIN 8"/>
    <property type="match status" value="1"/>
</dbReference>
<sequence>MSTSSQTFNAPAGLKTVVVLGASYGGHRAAKVLAGGLPDGWRVVVIDRNSHANHVYNLPRYAVLPGHEHKAFIPYDNIFSISPSSPPKAGHIRLHAHITSLGPHSVGLSRSFPEYGIEEPLLHFDYAIYALGSHLPSPINLWSANPDADFEKHGTPKSISPSYQGTKPEGICWLQRHQKRVKEASSVLIVGGGALGIQFASDIAAVYPNKQVTLIHSRRRLLPKFDESIHTEILQCFEELNVEVVLGERLDLQSVHEGKTNEAGQRVVRTTTGRQVPADLILLCTGQVPNTGLLAEMDPRAVIPDSGLAPVLRTMQLNVPLSNDSSTCEQGSLYPHIFVVGDAADAFGAINAGHNAYYQAEVAAHNVLKMISNQDSSRPASSELAENKHGKVDEELGWYTPGQPRIKVSVGLAKTVFQVDDVVGTKSDGMDDLNASAMWSFLGMKVVGEEDMFA</sequence>
<dbReference type="Gene3D" id="3.50.50.100">
    <property type="match status" value="1"/>
</dbReference>